<dbReference type="Gene3D" id="3.30.470.20">
    <property type="entry name" value="ATP-grasp fold, B domain"/>
    <property type="match status" value="1"/>
</dbReference>
<reference evidence="7" key="1">
    <citation type="journal article" date="2013" name="Stand. Genomic Sci.">
        <title>Genome sequence of the thermophilic fresh-water bacterium Spirochaeta caldaria type strain (H1(T)), reclassification of Spirochaeta caldaria, Spirochaeta stenostrepta, and Spirochaeta zuelzerae in the genus Treponema as Treponema caldaria comb. nov., Treponema stenostrepta comb. nov., and Treponema zuelzerae comb. nov., and emendation of the genus Treponema.</title>
        <authorList>
            <person name="Abt B."/>
            <person name="Goker M."/>
            <person name="Scheuner C."/>
            <person name="Han C."/>
            <person name="Lu M."/>
            <person name="Misra M."/>
            <person name="Lapidus A."/>
            <person name="Nolan M."/>
            <person name="Lucas S."/>
            <person name="Hammon N."/>
            <person name="Deshpande S."/>
            <person name="Cheng J.F."/>
            <person name="Tapia R."/>
            <person name="Goodwin L.A."/>
            <person name="Pitluck S."/>
            <person name="Liolios K."/>
            <person name="Pagani I."/>
            <person name="Ivanova N."/>
            <person name="Mavromatis K."/>
            <person name="Mikhailova N."/>
            <person name="Huntemann M."/>
            <person name="Pati A."/>
            <person name="Chen A."/>
            <person name="Palaniappan K."/>
            <person name="Land M."/>
            <person name="Hauser L."/>
            <person name="Jeffries C.D."/>
            <person name="Rohde M."/>
            <person name="Spring S."/>
            <person name="Gronow S."/>
            <person name="Detter J.C."/>
            <person name="Bristow J."/>
            <person name="Eisen J.A."/>
            <person name="Markowitz V."/>
            <person name="Hugenholtz P."/>
            <person name="Kyrpides N.C."/>
            <person name="Woyke T."/>
            <person name="Klenk H.P."/>
        </authorList>
    </citation>
    <scope>NUCLEOTIDE SEQUENCE</scope>
    <source>
        <strain evidence="7">ATCC 51460 / DSM 7334 / H1</strain>
    </source>
</reference>
<dbReference type="Gene3D" id="3.30.1490.20">
    <property type="entry name" value="ATP-grasp fold, A domain"/>
    <property type="match status" value="1"/>
</dbReference>
<dbReference type="eggNOG" id="COG1042">
    <property type="taxonomic scope" value="Bacteria"/>
</dbReference>
<keyword evidence="7" id="KW-1185">Reference proteome</keyword>
<dbReference type="InterPro" id="IPR051538">
    <property type="entry name" value="Acyl-CoA_Synth/Transferase"/>
</dbReference>
<evidence type="ECO:0000313" key="6">
    <source>
        <dbReference type="EMBL" id="AEJ18841.1"/>
    </source>
</evidence>
<dbReference type="Gene3D" id="3.40.50.720">
    <property type="entry name" value="NAD(P)-binding Rossmann-like Domain"/>
    <property type="match status" value="1"/>
</dbReference>
<evidence type="ECO:0000313" key="7">
    <source>
        <dbReference type="Proteomes" id="UP000000503"/>
    </source>
</evidence>
<feature type="domain" description="CoA-binding" evidence="4">
    <location>
        <begin position="287"/>
        <end position="409"/>
    </location>
</feature>
<dbReference type="Pfam" id="PF13380">
    <property type="entry name" value="CoA_binding_2"/>
    <property type="match status" value="1"/>
</dbReference>
<dbReference type="InterPro" id="IPR016102">
    <property type="entry name" value="Succinyl-CoA_synth-like"/>
</dbReference>
<dbReference type="InterPro" id="IPR032875">
    <property type="entry name" value="Succ_CoA_lig_flav_dom"/>
</dbReference>
<dbReference type="InterPro" id="IPR003781">
    <property type="entry name" value="CoA-bd"/>
</dbReference>
<evidence type="ECO:0000256" key="3">
    <source>
        <dbReference type="ARBA" id="ARBA00022840"/>
    </source>
</evidence>
<dbReference type="EMBL" id="CP002868">
    <property type="protein sequence ID" value="AEJ18841.1"/>
    <property type="molecule type" value="Genomic_DNA"/>
</dbReference>
<dbReference type="PANTHER" id="PTHR43334:SF1">
    <property type="entry name" value="3-HYDROXYPROPIONATE--COA LIGASE [ADP-FORMING]"/>
    <property type="match status" value="1"/>
</dbReference>
<name>F8EX98_GRAC1</name>
<keyword evidence="3" id="KW-0067">ATP-binding</keyword>
<dbReference type="GO" id="GO:0005524">
    <property type="term" value="F:ATP binding"/>
    <property type="evidence" value="ECO:0007669"/>
    <property type="project" value="UniProtKB-KW"/>
</dbReference>
<feature type="domain" description="Succinyl-CoA synthetase-like flavodoxin" evidence="5">
    <location>
        <begin position="438"/>
        <end position="573"/>
    </location>
</feature>
<keyword evidence="1" id="KW-0436">Ligase</keyword>
<dbReference type="Pfam" id="PF13549">
    <property type="entry name" value="ATP-grasp_5"/>
    <property type="match status" value="1"/>
</dbReference>
<dbReference type="STRING" id="744872.Spica_0687"/>
<dbReference type="HOGENOM" id="CLU_007415_2_2_12"/>
<dbReference type="SUPFAM" id="SSF56059">
    <property type="entry name" value="Glutathione synthetase ATP-binding domain-like"/>
    <property type="match status" value="1"/>
</dbReference>
<evidence type="ECO:0000259" key="4">
    <source>
        <dbReference type="Pfam" id="PF13380"/>
    </source>
</evidence>
<dbReference type="GO" id="GO:0016874">
    <property type="term" value="F:ligase activity"/>
    <property type="evidence" value="ECO:0007669"/>
    <property type="project" value="UniProtKB-KW"/>
</dbReference>
<evidence type="ECO:0000256" key="1">
    <source>
        <dbReference type="ARBA" id="ARBA00022598"/>
    </source>
</evidence>
<dbReference type="Proteomes" id="UP000000503">
    <property type="component" value="Chromosome"/>
</dbReference>
<proteinExistence type="predicted"/>
<dbReference type="SUPFAM" id="SSF51735">
    <property type="entry name" value="NAD(P)-binding Rossmann-fold domains"/>
    <property type="match status" value="1"/>
</dbReference>
<dbReference type="KEGG" id="scd:Spica_0687"/>
<sequence>MSLEPQVEQKINAVFEKAFAAGRRTLYEFEVYELLNIMGLRVPNYLYITDPTTLSEEQLALFLPRAVLKIVSPDIAHKSKVGGVKMIDVEDPLYVRFVMEVMRQEVCSHFPADAQPTIDGFLLAQLIPFSQALGNEVLIGIKEDIAFGPTVTLTKGGDDAEFFAKYYDPPNLALAPLSREEAFHITHSLKIRHKFAPELQDDYCNKMGEALYAISQLAYEYSFSRDPKPAYHLLQMDVNPFVFAKTAGHPFVAVDGFAQFIPAEERDICSTCKDPSSLTAFFEPQGIAVAGVSSDASKYNMARIIVGLLTELGRDDIYCLNPKGGSTEIAGKTYPLYPAIQDIPVKCSLYVFAAPAARTVEFLETVPDGSAVILISGIPTDIRFSDFAAIVAQHSQRGLRIIGPNCMGVFFAPDQKRKGVNTLFLGDDRLPIRWTEHSNVALFTQSGAMGITAVERAPYWPIYRTIVSFGNKVDVNVPDLVSYFNEEPSIAVMAMYLEGLGPGEGRAFFEVARESTKPLIVYKAGRTEAGAKAAASHTASMSGDYEVFQAACSQAGIMLIDELPDFYNAVKAFSMLDRWRPKGLWVGGVVNAGLDATMGADLLGNLKSAVYTTETNQALERLNEHGLLNVGASFLDVTPMTGDRLFANIVDTILGDPQVDCAFVAIVPHVETLKTTEDLCRDPDALGPLLVQVAAKHKKPLVLSVNAGSRYQGLVRVLEEGGLPVYQDIRSAMRTLDTFCSYWAKNK</sequence>
<protein>
    <recommendedName>
        <fullName evidence="8">CoA-binding domain-containing protein</fullName>
    </recommendedName>
</protein>
<dbReference type="InterPro" id="IPR036291">
    <property type="entry name" value="NAD(P)-bd_dom_sf"/>
</dbReference>
<dbReference type="Gene3D" id="3.40.50.261">
    <property type="entry name" value="Succinyl-CoA synthetase domains"/>
    <property type="match status" value="2"/>
</dbReference>
<gene>
    <name evidence="6" type="ordered locus">Spica_0687</name>
</gene>
<evidence type="ECO:0000259" key="5">
    <source>
        <dbReference type="Pfam" id="PF13607"/>
    </source>
</evidence>
<dbReference type="RefSeq" id="WP_013968153.1">
    <property type="nucleotide sequence ID" value="NC_015732.1"/>
</dbReference>
<accession>F8EX98</accession>
<dbReference type="SUPFAM" id="SSF52210">
    <property type="entry name" value="Succinyl-CoA synthetase domains"/>
    <property type="match status" value="2"/>
</dbReference>
<dbReference type="PANTHER" id="PTHR43334">
    <property type="entry name" value="ACETATE--COA LIGASE [ADP-FORMING]"/>
    <property type="match status" value="1"/>
</dbReference>
<dbReference type="Pfam" id="PF13607">
    <property type="entry name" value="Succ_CoA_lig"/>
    <property type="match status" value="1"/>
</dbReference>
<evidence type="ECO:0000256" key="2">
    <source>
        <dbReference type="ARBA" id="ARBA00022741"/>
    </source>
</evidence>
<evidence type="ECO:0008006" key="8">
    <source>
        <dbReference type="Google" id="ProtNLM"/>
    </source>
</evidence>
<organism evidence="6 7">
    <name type="scientific">Gracilinema caldarium (strain ATCC 51460 / DSM 7334 / H1)</name>
    <name type="common">Treponema caldarium</name>
    <dbReference type="NCBI Taxonomy" id="744872"/>
    <lineage>
        <taxon>Bacteria</taxon>
        <taxon>Pseudomonadati</taxon>
        <taxon>Spirochaetota</taxon>
        <taxon>Spirochaetia</taxon>
        <taxon>Spirochaetales</taxon>
        <taxon>Breznakiellaceae</taxon>
        <taxon>Gracilinema</taxon>
    </lineage>
</organism>
<dbReference type="AlphaFoldDB" id="F8EX98"/>
<dbReference type="InterPro" id="IPR013815">
    <property type="entry name" value="ATP_grasp_subdomain_1"/>
</dbReference>
<keyword evidence="2" id="KW-0547">Nucleotide-binding</keyword>